<comment type="subcellular location">
    <subcellularLocation>
        <location evidence="1">Cell envelope</location>
    </subcellularLocation>
</comment>
<keyword evidence="8" id="KW-1185">Reference proteome</keyword>
<evidence type="ECO:0000256" key="5">
    <source>
        <dbReference type="SAM" id="SignalP"/>
    </source>
</evidence>
<dbReference type="GO" id="GO:1901678">
    <property type="term" value="P:iron coordination entity transport"/>
    <property type="evidence" value="ECO:0007669"/>
    <property type="project" value="UniProtKB-ARBA"/>
</dbReference>
<evidence type="ECO:0000256" key="1">
    <source>
        <dbReference type="ARBA" id="ARBA00004196"/>
    </source>
</evidence>
<dbReference type="GO" id="GO:0030288">
    <property type="term" value="C:outer membrane-bounded periplasmic space"/>
    <property type="evidence" value="ECO:0007669"/>
    <property type="project" value="TreeGrafter"/>
</dbReference>
<dbReference type="KEGG" id="pmet:G4Y79_19295"/>
<dbReference type="AlphaFoldDB" id="A0A7S8E7L1"/>
<dbReference type="InterPro" id="IPR002491">
    <property type="entry name" value="ABC_transptr_periplasmic_BD"/>
</dbReference>
<accession>A0A7S8E7L1</accession>
<evidence type="ECO:0000256" key="3">
    <source>
        <dbReference type="ARBA" id="ARBA00022448"/>
    </source>
</evidence>
<dbReference type="InterPro" id="IPR051313">
    <property type="entry name" value="Bact_iron-sidero_bind"/>
</dbReference>
<dbReference type="EMBL" id="CP062983">
    <property type="protein sequence ID" value="QPC81815.1"/>
    <property type="molecule type" value="Genomic_DNA"/>
</dbReference>
<evidence type="ECO:0000259" key="6">
    <source>
        <dbReference type="PROSITE" id="PS50983"/>
    </source>
</evidence>
<dbReference type="CDD" id="cd01146">
    <property type="entry name" value="FhuD"/>
    <property type="match status" value="1"/>
</dbReference>
<feature type="domain" description="Fe/B12 periplasmic-binding" evidence="6">
    <location>
        <begin position="56"/>
        <end position="326"/>
    </location>
</feature>
<dbReference type="Proteomes" id="UP000594468">
    <property type="component" value="Chromosome"/>
</dbReference>
<dbReference type="Pfam" id="PF01497">
    <property type="entry name" value="Peripla_BP_2"/>
    <property type="match status" value="2"/>
</dbReference>
<proteinExistence type="inferred from homology"/>
<dbReference type="PANTHER" id="PTHR30532:SF25">
    <property type="entry name" value="IRON(III) DICITRATE-BINDING PERIPLASMIC PROTEIN"/>
    <property type="match status" value="1"/>
</dbReference>
<feature type="domain" description="Fe/B12 periplasmic-binding" evidence="6">
    <location>
        <begin position="376"/>
        <end position="638"/>
    </location>
</feature>
<keyword evidence="4 5" id="KW-0732">Signal</keyword>
<keyword evidence="3" id="KW-0813">Transport</keyword>
<sequence length="638" mass="69802">MIRKFVSVLMLTVISLSLAMVPVAAQDTPECEEGFHLFDHEYLKTDPLCIPDDPQRIVVVDMAALDFVLYTDREVVGATQWILDEMAASLPPLYDTFASIADLGYPVDTEKVLEVEPDIVLAYDGGDGVLAYDEVSQIAPVVVTSLSVQDWERTTQFWAEVLGEEERFQQMQDTYYGRIAQLQEALPFDPAEVEVSLTTAMTYGITLWMDNSPQSKILEDVGFARPEAQTVDDPEADYWLNISEETLDMANGDIAYLFAYSTTDLDIAAEESQAIQDFQANPLWQSLSVVQEGNVYVMEGYWYRAATYLLANRIIDDLFATLTDVEPEVTYEDLLPGAADEASDTEETAAATCEEGMRAVEDATGVSVCVPEEPQRILALMESDLDALVALGIEPIGTTNGRGQPTPPRYLQDELEGVEIVGEFYNPNLEQVLALDPDLILFGGYTNEDVLAQLNEIAPTINTFSLGETWQSHFTRVGEILNMQEETADFIASYDERVAALQESLGDAIGSVANIVRWNPDGPAIMLPDAFSSRVLLDVGFVRPEGLEGEGVGHTPTISLEQLGEIDGDWLFIGTLAEAGDAADLLAETMESPLFQALNAVQADHVVYIDGSLWTSIGGPVAAMTVLDDVEAAVIGAE</sequence>
<reference evidence="7 8" key="1">
    <citation type="submission" date="2020-02" db="EMBL/GenBank/DDBJ databases">
        <authorList>
            <person name="Zheng R.K."/>
            <person name="Sun C.M."/>
        </authorList>
    </citation>
    <scope>NUCLEOTIDE SEQUENCE [LARGE SCALE GENOMIC DNA]</scope>
    <source>
        <strain evidence="8">rifampicinis</strain>
    </source>
</reference>
<evidence type="ECO:0000256" key="2">
    <source>
        <dbReference type="ARBA" id="ARBA00008814"/>
    </source>
</evidence>
<feature type="signal peptide" evidence="5">
    <location>
        <begin position="1"/>
        <end position="19"/>
    </location>
</feature>
<organism evidence="7 8">
    <name type="scientific">Phototrophicus methaneseepsis</name>
    <dbReference type="NCBI Taxonomy" id="2710758"/>
    <lineage>
        <taxon>Bacteria</taxon>
        <taxon>Bacillati</taxon>
        <taxon>Chloroflexota</taxon>
        <taxon>Candidatus Thermofontia</taxon>
        <taxon>Phototrophicales</taxon>
        <taxon>Phototrophicaceae</taxon>
        <taxon>Phototrophicus</taxon>
    </lineage>
</organism>
<name>A0A7S8E7L1_9CHLR</name>
<dbReference type="SUPFAM" id="SSF53807">
    <property type="entry name" value="Helical backbone' metal receptor"/>
    <property type="match status" value="2"/>
</dbReference>
<gene>
    <name evidence="7" type="ORF">G4Y79_19295</name>
</gene>
<dbReference type="RefSeq" id="WP_195169886.1">
    <property type="nucleotide sequence ID" value="NZ_CP062983.1"/>
</dbReference>
<protein>
    <submittedName>
        <fullName evidence="7">ABC transporter substrate-binding protein</fullName>
    </submittedName>
</protein>
<evidence type="ECO:0000313" key="7">
    <source>
        <dbReference type="EMBL" id="QPC81815.1"/>
    </source>
</evidence>
<feature type="chain" id="PRO_5032395897" evidence="5">
    <location>
        <begin position="20"/>
        <end position="638"/>
    </location>
</feature>
<dbReference type="PROSITE" id="PS50983">
    <property type="entry name" value="FE_B12_PBP"/>
    <property type="match status" value="2"/>
</dbReference>
<comment type="similarity">
    <text evidence="2">Belongs to the bacterial solute-binding protein 8 family.</text>
</comment>
<evidence type="ECO:0000313" key="8">
    <source>
        <dbReference type="Proteomes" id="UP000594468"/>
    </source>
</evidence>
<dbReference type="PANTHER" id="PTHR30532">
    <property type="entry name" value="IRON III DICITRATE-BINDING PERIPLASMIC PROTEIN"/>
    <property type="match status" value="1"/>
</dbReference>
<evidence type="ECO:0000256" key="4">
    <source>
        <dbReference type="ARBA" id="ARBA00022729"/>
    </source>
</evidence>
<dbReference type="Gene3D" id="3.40.50.1980">
    <property type="entry name" value="Nitrogenase molybdenum iron protein domain"/>
    <property type="match status" value="4"/>
</dbReference>